<sequence>MKIFFSNRVNCLSKSDFHKSLTQKDFFQLIDLKESILESNEFSSELCSFLRILNLQINRLKDSAYSLANINNVDINKQHNVLTKLYQSIKDDLIRIKRIESLETKKFHINEKLTNFLDAKLESIAVRIHQIHFEESLPQVEYPALHRHDPKNWCKIIEEKVWNHKDPYNTVLWIRLQLDRIKDNYIHLHQIEIVKNKNKSFQDIKNHAVKIPIENYVDEINNLLNKLPDAIERAVREENISTYKSSVSIKNKPIFKKCIKFMVDYGLIEFNYTNIDWLIYSICSNHDFDLDVDNELPAGSIYIFTKDSVHDVRMIFQYMLSHGYMGFKVADQLNALLRELISTTAKGNKAETWKKNISKAKEREMQTISFKNSHITFTEFKSFILN</sequence>
<evidence type="ECO:0000313" key="1">
    <source>
        <dbReference type="EMBL" id="ADR23481.1"/>
    </source>
</evidence>
<evidence type="ECO:0000313" key="2">
    <source>
        <dbReference type="Proteomes" id="UP000008720"/>
    </source>
</evidence>
<accession>E4TN93</accession>
<organism evidence="1 2">
    <name type="scientific">Marivirga tractuosa (strain ATCC 23168 / DSM 4126 / NBRC 15989 / NCIMB 1408 / VKM B-1430 / H-43)</name>
    <name type="common">Microscilla tractuosa</name>
    <name type="synonym">Flexibacter tractuosus</name>
    <dbReference type="NCBI Taxonomy" id="643867"/>
    <lineage>
        <taxon>Bacteria</taxon>
        <taxon>Pseudomonadati</taxon>
        <taxon>Bacteroidota</taxon>
        <taxon>Cytophagia</taxon>
        <taxon>Cytophagales</taxon>
        <taxon>Marivirgaceae</taxon>
        <taxon>Marivirga</taxon>
    </lineage>
</organism>
<dbReference type="AlphaFoldDB" id="E4TN93"/>
<reference evidence="1 2" key="1">
    <citation type="journal article" date="2011" name="Stand. Genomic Sci.">
        <title>Complete genome sequence of Marivirga tractuosa type strain (H-43).</title>
        <authorList>
            <person name="Pagani I."/>
            <person name="Chertkov O."/>
            <person name="Lapidus A."/>
            <person name="Lucas S."/>
            <person name="Del Rio T.G."/>
            <person name="Tice H."/>
            <person name="Copeland A."/>
            <person name="Cheng J.F."/>
            <person name="Nolan M."/>
            <person name="Saunders E."/>
            <person name="Pitluck S."/>
            <person name="Held B."/>
            <person name="Goodwin L."/>
            <person name="Liolios K."/>
            <person name="Ovchinikova G."/>
            <person name="Ivanova N."/>
            <person name="Mavromatis K."/>
            <person name="Pati A."/>
            <person name="Chen A."/>
            <person name="Palaniappan K."/>
            <person name="Land M."/>
            <person name="Hauser L."/>
            <person name="Jeffries C.D."/>
            <person name="Detter J.C."/>
            <person name="Han C."/>
            <person name="Tapia R."/>
            <person name="Ngatchou-Djao O.D."/>
            <person name="Rohde M."/>
            <person name="Goker M."/>
            <person name="Spring S."/>
            <person name="Sikorski J."/>
            <person name="Woyke T."/>
            <person name="Bristow J."/>
            <person name="Eisen J.A."/>
            <person name="Markowitz V."/>
            <person name="Hugenholtz P."/>
            <person name="Klenk H.P."/>
            <person name="Kyrpides N.C."/>
        </authorList>
    </citation>
    <scope>NUCLEOTIDE SEQUENCE [LARGE SCALE GENOMIC DNA]</scope>
    <source>
        <strain evidence="2">ATCC 23168 / DSM 4126 / NBRC 15989 / NCIMB 1408 / VKM B-1430 / H-43</strain>
    </source>
</reference>
<dbReference type="EMBL" id="CP002349">
    <property type="protein sequence ID" value="ADR23481.1"/>
    <property type="molecule type" value="Genomic_DNA"/>
</dbReference>
<dbReference type="STRING" id="643867.Ftrac_3511"/>
<keyword evidence="2" id="KW-1185">Reference proteome</keyword>
<dbReference type="HOGENOM" id="CLU_715332_0_0_10"/>
<proteinExistence type="predicted"/>
<name>E4TN93_MARTH</name>
<gene>
    <name evidence="1" type="ordered locus">Ftrac_3511</name>
</gene>
<protein>
    <submittedName>
        <fullName evidence="1">Uncharacterized protein</fullName>
    </submittedName>
</protein>
<dbReference type="eggNOG" id="COG1527">
    <property type="taxonomic scope" value="Bacteria"/>
</dbReference>
<dbReference type="Proteomes" id="UP000008720">
    <property type="component" value="Chromosome"/>
</dbReference>
<dbReference type="KEGG" id="mtt:Ftrac_3511"/>